<dbReference type="GO" id="GO:0015079">
    <property type="term" value="F:potassium ion transmembrane transporter activity"/>
    <property type="evidence" value="ECO:0007669"/>
    <property type="project" value="InterPro"/>
</dbReference>
<dbReference type="Gene3D" id="3.40.50.720">
    <property type="entry name" value="NAD(P)-binding Rossmann-like Domain"/>
    <property type="match status" value="2"/>
</dbReference>
<dbReference type="FunFam" id="3.30.70.1450:FF:000001">
    <property type="entry name" value="Trk system potassium transporter TrkA"/>
    <property type="match status" value="1"/>
</dbReference>
<evidence type="ECO:0000256" key="1">
    <source>
        <dbReference type="ARBA" id="ARBA00017378"/>
    </source>
</evidence>
<dbReference type="PROSITE" id="PS51201">
    <property type="entry name" value="RCK_N"/>
    <property type="match status" value="2"/>
</dbReference>
<dbReference type="InterPro" id="IPR050721">
    <property type="entry name" value="Trk_Ktr_HKT_K-transport"/>
</dbReference>
<dbReference type="SUPFAM" id="SSF116726">
    <property type="entry name" value="TrkA C-terminal domain-like"/>
    <property type="match status" value="2"/>
</dbReference>
<dbReference type="NCBIfam" id="NF007030">
    <property type="entry name" value="PRK09496.1-1"/>
    <property type="match status" value="1"/>
</dbReference>
<keyword evidence="6" id="KW-0406">Ion transport</keyword>
<proteinExistence type="predicted"/>
<evidence type="ECO:0000256" key="2">
    <source>
        <dbReference type="ARBA" id="ARBA00022448"/>
    </source>
</evidence>
<protein>
    <recommendedName>
        <fullName evidence="1">Trk system potassium uptake protein TrkA</fullName>
    </recommendedName>
</protein>
<accession>A0A841HL56</accession>
<feature type="domain" description="RCK N-terminal" evidence="7">
    <location>
        <begin position="1"/>
        <end position="126"/>
    </location>
</feature>
<dbReference type="SUPFAM" id="SSF51735">
    <property type="entry name" value="NAD(P)-binding Rossmann-fold domains"/>
    <property type="match status" value="2"/>
</dbReference>
<evidence type="ECO:0000313" key="9">
    <source>
        <dbReference type="EMBL" id="MBB6093089.1"/>
    </source>
</evidence>
<dbReference type="NCBIfam" id="NF007032">
    <property type="entry name" value="PRK09496.1-4"/>
    <property type="match status" value="1"/>
</dbReference>
<dbReference type="AlphaFoldDB" id="A0A841HL56"/>
<dbReference type="InterPro" id="IPR036291">
    <property type="entry name" value="NAD(P)-bd_dom_sf"/>
</dbReference>
<sequence length="462" mass="50812">MKIIILGAGQVGRTAATHLAREEANEVTVVDTNDELLRDLQDRLDIRTLSGNGAYPTTLEAAGARDADVFVALTNSDEVNMVACQIVRTLFNRDATRIARIRSADYTRHSKLFADEDRAFAVDVTISPEQLVTDHVVKLIRYPGALQVLDFADGRVRLVGVKALKGGALVGQQLKQLQTHIPGRDARVAAIYRGGRSVKPHGETIVEHGDEVFFIAAREDIRLVMNEMQRLEDPVRRVVIAGGGNIGFRLAQTLEAEHQVKLIERDQRRARRISEQLSNTIVLNGDAADEDLLLEENIDSADVFVAVTNAEEANILSAMLAKRLGCHKVMALINRPAYAELVESGTIDVALSPQQVTIGSLLAHVRRGDVVRVHSLRRGAAEAIEAVAHGTQGEGRVIGRRIEDIPLPEGTTIGAVVRGDEVLIAHHDTMIHRDDHVIMFLTDRRHIEAVERLFDVPKRAGR</sequence>
<dbReference type="Proteomes" id="UP000588068">
    <property type="component" value="Unassembled WGS sequence"/>
</dbReference>
<dbReference type="Gene3D" id="3.30.70.1450">
    <property type="entry name" value="Regulator of K+ conductance, C-terminal domain"/>
    <property type="match status" value="2"/>
</dbReference>
<dbReference type="PANTHER" id="PTHR43833">
    <property type="entry name" value="POTASSIUM CHANNEL PROTEIN 2-RELATED-RELATED"/>
    <property type="match status" value="1"/>
</dbReference>
<dbReference type="PROSITE" id="PS51202">
    <property type="entry name" value="RCK_C"/>
    <property type="match status" value="2"/>
</dbReference>
<feature type="domain" description="RCK C-terminal" evidence="8">
    <location>
        <begin position="371"/>
        <end position="456"/>
    </location>
</feature>
<dbReference type="RefSeq" id="WP_184331120.1">
    <property type="nucleotide sequence ID" value="NZ_JACHHZ010000002.1"/>
</dbReference>
<organism evidence="9 10">
    <name type="scientific">Povalibacter uvarum</name>
    <dbReference type="NCBI Taxonomy" id="732238"/>
    <lineage>
        <taxon>Bacteria</taxon>
        <taxon>Pseudomonadati</taxon>
        <taxon>Pseudomonadota</taxon>
        <taxon>Gammaproteobacteria</taxon>
        <taxon>Steroidobacterales</taxon>
        <taxon>Steroidobacteraceae</taxon>
        <taxon>Povalibacter</taxon>
    </lineage>
</organism>
<evidence type="ECO:0000313" key="10">
    <source>
        <dbReference type="Proteomes" id="UP000588068"/>
    </source>
</evidence>
<feature type="domain" description="RCK N-terminal" evidence="7">
    <location>
        <begin position="235"/>
        <end position="351"/>
    </location>
</feature>
<evidence type="ECO:0000259" key="8">
    <source>
        <dbReference type="PROSITE" id="PS51202"/>
    </source>
</evidence>
<dbReference type="Pfam" id="PF02254">
    <property type="entry name" value="TrkA_N"/>
    <property type="match status" value="2"/>
</dbReference>
<evidence type="ECO:0000256" key="4">
    <source>
        <dbReference type="ARBA" id="ARBA00022958"/>
    </source>
</evidence>
<keyword evidence="4" id="KW-0630">Potassium</keyword>
<dbReference type="FunFam" id="3.40.50.720:FF:000042">
    <property type="entry name" value="Trk system potassium transporter TrkA"/>
    <property type="match status" value="1"/>
</dbReference>
<gene>
    <name evidence="9" type="ORF">HNQ60_001967</name>
</gene>
<keyword evidence="2" id="KW-0813">Transport</keyword>
<dbReference type="PRINTS" id="PR00335">
    <property type="entry name" value="KUPTAKETRKA"/>
</dbReference>
<dbReference type="NCBIfam" id="NF007039">
    <property type="entry name" value="PRK09496.3-2"/>
    <property type="match status" value="1"/>
</dbReference>
<reference evidence="9 10" key="1">
    <citation type="submission" date="2020-08" db="EMBL/GenBank/DDBJ databases">
        <title>Genomic Encyclopedia of Type Strains, Phase IV (KMG-IV): sequencing the most valuable type-strain genomes for metagenomic binning, comparative biology and taxonomic classification.</title>
        <authorList>
            <person name="Goeker M."/>
        </authorList>
    </citation>
    <scope>NUCLEOTIDE SEQUENCE [LARGE SCALE GENOMIC DNA]</scope>
    <source>
        <strain evidence="9 10">DSM 26723</strain>
    </source>
</reference>
<keyword evidence="3" id="KW-0633">Potassium transport</keyword>
<dbReference type="InterPro" id="IPR003148">
    <property type="entry name" value="RCK_N"/>
</dbReference>
<dbReference type="NCBIfam" id="NF007031">
    <property type="entry name" value="PRK09496.1-2"/>
    <property type="match status" value="1"/>
</dbReference>
<feature type="domain" description="RCK C-terminal" evidence="8">
    <location>
        <begin position="146"/>
        <end position="230"/>
    </location>
</feature>
<evidence type="ECO:0000256" key="5">
    <source>
        <dbReference type="ARBA" id="ARBA00023027"/>
    </source>
</evidence>
<dbReference type="EMBL" id="JACHHZ010000002">
    <property type="protein sequence ID" value="MBB6093089.1"/>
    <property type="molecule type" value="Genomic_DNA"/>
</dbReference>
<dbReference type="PANTHER" id="PTHR43833:SF5">
    <property type="entry name" value="TRK SYSTEM POTASSIUM UPTAKE PROTEIN TRKA"/>
    <property type="match status" value="1"/>
</dbReference>
<keyword evidence="5" id="KW-0520">NAD</keyword>
<dbReference type="Pfam" id="PF02080">
    <property type="entry name" value="TrkA_C"/>
    <property type="match status" value="2"/>
</dbReference>
<evidence type="ECO:0000256" key="3">
    <source>
        <dbReference type="ARBA" id="ARBA00022538"/>
    </source>
</evidence>
<evidence type="ECO:0000259" key="7">
    <source>
        <dbReference type="PROSITE" id="PS51201"/>
    </source>
</evidence>
<dbReference type="GO" id="GO:0005886">
    <property type="term" value="C:plasma membrane"/>
    <property type="evidence" value="ECO:0007669"/>
    <property type="project" value="InterPro"/>
</dbReference>
<name>A0A841HL56_9GAMM</name>
<dbReference type="InterPro" id="IPR036721">
    <property type="entry name" value="RCK_C_sf"/>
</dbReference>
<keyword evidence="10" id="KW-1185">Reference proteome</keyword>
<dbReference type="InterPro" id="IPR006036">
    <property type="entry name" value="K_uptake_TrkA"/>
</dbReference>
<evidence type="ECO:0000256" key="6">
    <source>
        <dbReference type="ARBA" id="ARBA00023065"/>
    </source>
</evidence>
<comment type="caution">
    <text evidence="9">The sequence shown here is derived from an EMBL/GenBank/DDBJ whole genome shotgun (WGS) entry which is preliminary data.</text>
</comment>
<dbReference type="InterPro" id="IPR006037">
    <property type="entry name" value="RCK_C"/>
</dbReference>